<proteinExistence type="predicted"/>
<dbReference type="RefSeq" id="WP_210759727.1">
    <property type="nucleotide sequence ID" value="NZ_CP060139.1"/>
</dbReference>
<feature type="domain" description="Sulfatase-modifying factor enzyme-like" evidence="2">
    <location>
        <begin position="205"/>
        <end position="489"/>
    </location>
</feature>
<evidence type="ECO:0000256" key="1">
    <source>
        <dbReference type="SAM" id="SignalP"/>
    </source>
</evidence>
<dbReference type="SUPFAM" id="SSF56436">
    <property type="entry name" value="C-type lectin-like"/>
    <property type="match status" value="1"/>
</dbReference>
<dbReference type="Pfam" id="PF03781">
    <property type="entry name" value="FGE-sulfatase"/>
    <property type="match status" value="1"/>
</dbReference>
<feature type="signal peptide" evidence="1">
    <location>
        <begin position="1"/>
        <end position="17"/>
    </location>
</feature>
<name>A0A7H0VHK3_9FLAO</name>
<evidence type="ECO:0000259" key="2">
    <source>
        <dbReference type="Pfam" id="PF03781"/>
    </source>
</evidence>
<dbReference type="AlphaFoldDB" id="A0A7H0VHK3"/>
<dbReference type="InterPro" id="IPR016187">
    <property type="entry name" value="CTDL_fold"/>
</dbReference>
<keyword evidence="4" id="KW-1185">Reference proteome</keyword>
<sequence length="490" mass="53556">MKNLVLLLIAFPFLAWSNNIQVGNVQINVANDPYRPVITCDISWENGWRIDGGAEFMDAAWIFVKYRTAAMPVWRHGKISSNSIVSGDMASKSHQYRYGLTVFSSVDTVGTISGTVALTLDSLFTSSYGLEVQVHAIEMVKVPAGPYYVGDGNSNEMQWLDEAYFGLGIDEPYYISQDSIIDMSSSNRPFAVNGTTPSGNILANTKEFFIMKYELSYEQYAAFLNTLERPQQNLRTRLDINSNSTPSYRFAMTPVSHLVVRSAIAVDFGYDTVVGPLTFYCDLNNNGIGNEPDDGMNLAAVDLRIADVISYARWCGLILPTEFQYEKACRGPLKPVKGEFAWGTSSIYVDSTYQNTSHLTSQGTAQEAYTNPQPYTAHIGIPYVMAQRCGINATASSETRGQASASYYGIQDLTGGASEVYCLQEYSLANQLNGDPNLGTPGTASGWSNYIIKGLGAVINLGKIHQSNVSSRGKIEPLSSASFVGGRLAL</sequence>
<evidence type="ECO:0000313" key="4">
    <source>
        <dbReference type="Proteomes" id="UP000516305"/>
    </source>
</evidence>
<organism evidence="3 4">
    <name type="scientific">Croceimicrobium hydrocarbonivorans</name>
    <dbReference type="NCBI Taxonomy" id="2761580"/>
    <lineage>
        <taxon>Bacteria</taxon>
        <taxon>Pseudomonadati</taxon>
        <taxon>Bacteroidota</taxon>
        <taxon>Flavobacteriia</taxon>
        <taxon>Flavobacteriales</taxon>
        <taxon>Owenweeksiaceae</taxon>
        <taxon>Croceimicrobium</taxon>
    </lineage>
</organism>
<gene>
    <name evidence="3" type="ORF">H4K34_05000</name>
</gene>
<dbReference type="InterPro" id="IPR005532">
    <property type="entry name" value="SUMF_dom"/>
</dbReference>
<dbReference type="KEGG" id="chyd:H4K34_05000"/>
<dbReference type="InterPro" id="IPR042095">
    <property type="entry name" value="SUMF_sf"/>
</dbReference>
<evidence type="ECO:0000313" key="3">
    <source>
        <dbReference type="EMBL" id="QNR25201.1"/>
    </source>
</evidence>
<feature type="chain" id="PRO_5028997145" evidence="1">
    <location>
        <begin position="18"/>
        <end position="490"/>
    </location>
</feature>
<reference evidence="3 4" key="1">
    <citation type="submission" date="2020-08" db="EMBL/GenBank/DDBJ databases">
        <title>Croceimicrobium hydrocarbonivorans gen. nov., sp. nov., a novel marine bacterium isolated from a bacterial consortium that degrades polyethylene terephthalate.</title>
        <authorList>
            <person name="Liu R."/>
        </authorList>
    </citation>
    <scope>NUCLEOTIDE SEQUENCE [LARGE SCALE GENOMIC DNA]</scope>
    <source>
        <strain evidence="3 4">A20-9</strain>
    </source>
</reference>
<accession>A0A7H0VHK3</accession>
<dbReference type="Proteomes" id="UP000516305">
    <property type="component" value="Chromosome"/>
</dbReference>
<dbReference type="EMBL" id="CP060139">
    <property type="protein sequence ID" value="QNR25201.1"/>
    <property type="molecule type" value="Genomic_DNA"/>
</dbReference>
<keyword evidence="1" id="KW-0732">Signal</keyword>
<dbReference type="Gene3D" id="3.90.1580.10">
    <property type="entry name" value="paralog of FGE (formylglycine-generating enzyme)"/>
    <property type="match status" value="1"/>
</dbReference>
<protein>
    <submittedName>
        <fullName evidence="3">SUMF1/EgtB/PvdO family nonheme iron enzyme</fullName>
    </submittedName>
</protein>